<dbReference type="AlphaFoldDB" id="A0A5J5D598"/>
<comment type="caution">
    <text evidence="2">The sequence shown here is derived from an EMBL/GenBank/DDBJ whole genome shotgun (WGS) entry which is preliminary data.</text>
</comment>
<reference evidence="2 3" key="1">
    <citation type="submission" date="2019-08" db="EMBL/GenBank/DDBJ databases">
        <title>A chromosome-level genome assembly, high-density linkage maps, and genome scans reveal the genomic architecture of hybrid incompatibilities underlying speciation via character displacement in darters (Percidae: Etheostominae).</title>
        <authorList>
            <person name="Moran R.L."/>
            <person name="Catchen J.M."/>
            <person name="Fuller R.C."/>
        </authorList>
    </citation>
    <scope>NUCLEOTIDE SEQUENCE [LARGE SCALE GENOMIC DNA]</scope>
    <source>
        <strain evidence="2">EspeVRDwgs_2016</strain>
        <tissue evidence="2">Muscle</tissue>
    </source>
</reference>
<gene>
    <name evidence="2" type="ORF">FQN60_009909</name>
</gene>
<evidence type="ECO:0000313" key="2">
    <source>
        <dbReference type="EMBL" id="KAA8588564.1"/>
    </source>
</evidence>
<proteinExistence type="predicted"/>
<feature type="chain" id="PRO_5023864902" description="Secreted protein" evidence="1">
    <location>
        <begin position="26"/>
        <end position="82"/>
    </location>
</feature>
<dbReference type="EMBL" id="VOFY01000010">
    <property type="protein sequence ID" value="KAA8588564.1"/>
    <property type="molecule type" value="Genomic_DNA"/>
</dbReference>
<keyword evidence="3" id="KW-1185">Reference proteome</keyword>
<feature type="signal peptide" evidence="1">
    <location>
        <begin position="1"/>
        <end position="25"/>
    </location>
</feature>
<evidence type="ECO:0000313" key="3">
    <source>
        <dbReference type="Proteomes" id="UP000327493"/>
    </source>
</evidence>
<sequence length="82" mass="9519">MLSTQFCLTFIPSFFSIILLKQLNGNTLYGTQRGLKRAVKKKRKSSHSRYMSGLLCVKLAKMIEGKRVYIHNETTHSFYVIF</sequence>
<organism evidence="2 3">
    <name type="scientific">Etheostoma spectabile</name>
    <name type="common">orangethroat darter</name>
    <dbReference type="NCBI Taxonomy" id="54343"/>
    <lineage>
        <taxon>Eukaryota</taxon>
        <taxon>Metazoa</taxon>
        <taxon>Chordata</taxon>
        <taxon>Craniata</taxon>
        <taxon>Vertebrata</taxon>
        <taxon>Euteleostomi</taxon>
        <taxon>Actinopterygii</taxon>
        <taxon>Neopterygii</taxon>
        <taxon>Teleostei</taxon>
        <taxon>Neoteleostei</taxon>
        <taxon>Acanthomorphata</taxon>
        <taxon>Eupercaria</taxon>
        <taxon>Perciformes</taxon>
        <taxon>Percoidei</taxon>
        <taxon>Percidae</taxon>
        <taxon>Etheostomatinae</taxon>
        <taxon>Etheostoma</taxon>
    </lineage>
</organism>
<name>A0A5J5D598_9PERO</name>
<dbReference type="Proteomes" id="UP000327493">
    <property type="component" value="Chromosome 10"/>
</dbReference>
<keyword evidence="1" id="KW-0732">Signal</keyword>
<protein>
    <recommendedName>
        <fullName evidence="4">Secreted protein</fullName>
    </recommendedName>
</protein>
<accession>A0A5J5D598</accession>
<evidence type="ECO:0008006" key="4">
    <source>
        <dbReference type="Google" id="ProtNLM"/>
    </source>
</evidence>
<evidence type="ECO:0000256" key="1">
    <source>
        <dbReference type="SAM" id="SignalP"/>
    </source>
</evidence>